<evidence type="ECO:0000256" key="2">
    <source>
        <dbReference type="ARBA" id="ARBA00022723"/>
    </source>
</evidence>
<dbReference type="Proteomes" id="UP000256269">
    <property type="component" value="Unassembled WGS sequence"/>
</dbReference>
<keyword evidence="10" id="KW-1185">Reference proteome</keyword>
<proteinExistence type="inferred from homology"/>
<evidence type="ECO:0000256" key="5">
    <source>
        <dbReference type="ARBA" id="ARBA00023049"/>
    </source>
</evidence>
<feature type="transmembrane region" description="Helical" evidence="7">
    <location>
        <begin position="37"/>
        <end position="58"/>
    </location>
</feature>
<keyword evidence="2" id="KW-0479">Metal-binding</keyword>
<keyword evidence="5 6" id="KW-0482">Metalloprotease</keyword>
<keyword evidence="3 6" id="KW-0378">Hydrolase</keyword>
<dbReference type="GO" id="GO:0004222">
    <property type="term" value="F:metalloendopeptidase activity"/>
    <property type="evidence" value="ECO:0007669"/>
    <property type="project" value="InterPro"/>
</dbReference>
<sequence>MLPKDRDLVRWLLTVGACYLACALVLVLLAGDDALRVLGYVVDVPMAVLAGAVLVRVTRLRQLQRRTRLRPALLAPQLAAGIALAGVPDVRVRVGSRSVGSSYRAGRHGVVLLNDTLLDRIPLATTFVVAHELAHLARHDTLRQTVVAVYLLTISALSLWVLPWQVAAGVAGIALALAVTYTWMRELECDRIASRCAGQRSGVAAMDAFTKWRVRNPLRRLWGAFSHPPMSLRRNAVLDPERMTGWFGPKD</sequence>
<comment type="caution">
    <text evidence="9">The sequence shown here is derived from an EMBL/GenBank/DDBJ whole genome shotgun (WGS) entry which is preliminary data.</text>
</comment>
<dbReference type="GO" id="GO:0006508">
    <property type="term" value="P:proteolysis"/>
    <property type="evidence" value="ECO:0007669"/>
    <property type="project" value="UniProtKB-KW"/>
</dbReference>
<feature type="transmembrane region" description="Helical" evidence="7">
    <location>
        <begin position="12"/>
        <end position="31"/>
    </location>
</feature>
<comment type="similarity">
    <text evidence="6">Belongs to the peptidase M48 family.</text>
</comment>
<keyword evidence="7" id="KW-1133">Transmembrane helix</keyword>
<keyword evidence="7" id="KW-0472">Membrane</keyword>
<evidence type="ECO:0000313" key="10">
    <source>
        <dbReference type="Proteomes" id="UP000256269"/>
    </source>
</evidence>
<feature type="domain" description="Peptidase M48" evidence="8">
    <location>
        <begin position="106"/>
        <end position="237"/>
    </location>
</feature>
<feature type="transmembrane region" description="Helical" evidence="7">
    <location>
        <begin position="141"/>
        <end position="160"/>
    </location>
</feature>
<evidence type="ECO:0000259" key="8">
    <source>
        <dbReference type="Pfam" id="PF01435"/>
    </source>
</evidence>
<evidence type="ECO:0000256" key="6">
    <source>
        <dbReference type="RuleBase" id="RU003983"/>
    </source>
</evidence>
<reference evidence="9 10" key="1">
    <citation type="submission" date="2018-08" db="EMBL/GenBank/DDBJ databases">
        <title>Genomic Encyclopedia of Archaeal and Bacterial Type Strains, Phase II (KMG-II): from individual species to whole genera.</title>
        <authorList>
            <person name="Goeker M."/>
        </authorList>
    </citation>
    <scope>NUCLEOTIDE SEQUENCE [LARGE SCALE GENOMIC DNA]</scope>
    <source>
        <strain evidence="9 10">DSM 45791</strain>
    </source>
</reference>
<gene>
    <name evidence="9" type="ORF">BCF44_13038</name>
</gene>
<evidence type="ECO:0000256" key="7">
    <source>
        <dbReference type="SAM" id="Phobius"/>
    </source>
</evidence>
<evidence type="ECO:0000256" key="4">
    <source>
        <dbReference type="ARBA" id="ARBA00022833"/>
    </source>
</evidence>
<dbReference type="Pfam" id="PF01435">
    <property type="entry name" value="Peptidase_M48"/>
    <property type="match status" value="1"/>
</dbReference>
<protein>
    <submittedName>
        <fullName evidence="9">Zn-dependent protease with chaperone function</fullName>
    </submittedName>
</protein>
<evidence type="ECO:0000313" key="9">
    <source>
        <dbReference type="EMBL" id="REH27067.1"/>
    </source>
</evidence>
<organism evidence="9 10">
    <name type="scientific">Kutzneria buriramensis</name>
    <dbReference type="NCBI Taxonomy" id="1045776"/>
    <lineage>
        <taxon>Bacteria</taxon>
        <taxon>Bacillati</taxon>
        <taxon>Actinomycetota</taxon>
        <taxon>Actinomycetes</taxon>
        <taxon>Pseudonocardiales</taxon>
        <taxon>Pseudonocardiaceae</taxon>
        <taxon>Kutzneria</taxon>
    </lineage>
</organism>
<keyword evidence="4 6" id="KW-0862">Zinc</keyword>
<keyword evidence="7" id="KW-0812">Transmembrane</keyword>
<dbReference type="GO" id="GO:0046872">
    <property type="term" value="F:metal ion binding"/>
    <property type="evidence" value="ECO:0007669"/>
    <property type="project" value="UniProtKB-KW"/>
</dbReference>
<dbReference type="AlphaFoldDB" id="A0A3E0GVU8"/>
<evidence type="ECO:0000256" key="3">
    <source>
        <dbReference type="ARBA" id="ARBA00022801"/>
    </source>
</evidence>
<dbReference type="Gene3D" id="3.30.2010.10">
    <property type="entry name" value="Metalloproteases ('zincins'), catalytic domain"/>
    <property type="match status" value="1"/>
</dbReference>
<accession>A0A3E0GVU8</accession>
<keyword evidence="1 6" id="KW-0645">Protease</keyword>
<name>A0A3E0GVU8_9PSEU</name>
<comment type="cofactor">
    <cofactor evidence="6">
        <name>Zn(2+)</name>
        <dbReference type="ChEBI" id="CHEBI:29105"/>
    </cofactor>
    <text evidence="6">Binds 1 zinc ion per subunit.</text>
</comment>
<dbReference type="InterPro" id="IPR001915">
    <property type="entry name" value="Peptidase_M48"/>
</dbReference>
<dbReference type="EMBL" id="QUNO01000030">
    <property type="protein sequence ID" value="REH27067.1"/>
    <property type="molecule type" value="Genomic_DNA"/>
</dbReference>
<evidence type="ECO:0000256" key="1">
    <source>
        <dbReference type="ARBA" id="ARBA00022670"/>
    </source>
</evidence>